<feature type="transmembrane region" description="Helical" evidence="8">
    <location>
        <begin position="295"/>
        <end position="314"/>
    </location>
</feature>
<dbReference type="PANTHER" id="PTHR14969">
    <property type="entry name" value="SPHINGOSINE-1-PHOSPHATE PHOSPHOHYDROLASE"/>
    <property type="match status" value="1"/>
</dbReference>
<keyword evidence="5 8" id="KW-1133">Transmembrane helix</keyword>
<evidence type="ECO:0000256" key="2">
    <source>
        <dbReference type="ARBA" id="ARBA00022692"/>
    </source>
</evidence>
<dbReference type="GO" id="GO:0042392">
    <property type="term" value="F:sphingosine-1-phosphate phosphatase activity"/>
    <property type="evidence" value="ECO:0007669"/>
    <property type="project" value="TreeGrafter"/>
</dbReference>
<feature type="domain" description="Phosphatidic acid phosphatase type 2/haloperoxidase" evidence="9">
    <location>
        <begin position="93"/>
        <end position="217"/>
    </location>
</feature>
<comment type="caution">
    <text evidence="10">The sequence shown here is derived from an EMBL/GenBank/DDBJ whole genome shotgun (WGS) entry which is preliminary data.</text>
</comment>
<dbReference type="GO" id="GO:0005789">
    <property type="term" value="C:endoplasmic reticulum membrane"/>
    <property type="evidence" value="ECO:0007669"/>
    <property type="project" value="UniProtKB-SubCell"/>
</dbReference>
<organism evidence="10 11">
    <name type="scientific">Sesamum alatum</name>
    <dbReference type="NCBI Taxonomy" id="300844"/>
    <lineage>
        <taxon>Eukaryota</taxon>
        <taxon>Viridiplantae</taxon>
        <taxon>Streptophyta</taxon>
        <taxon>Embryophyta</taxon>
        <taxon>Tracheophyta</taxon>
        <taxon>Spermatophyta</taxon>
        <taxon>Magnoliopsida</taxon>
        <taxon>eudicotyledons</taxon>
        <taxon>Gunneridae</taxon>
        <taxon>Pentapetalae</taxon>
        <taxon>asterids</taxon>
        <taxon>lamiids</taxon>
        <taxon>Lamiales</taxon>
        <taxon>Pedaliaceae</taxon>
        <taxon>Sesamum</taxon>
    </lineage>
</organism>
<keyword evidence="3" id="KW-0378">Hydrolase</keyword>
<keyword evidence="6 8" id="KW-0472">Membrane</keyword>
<feature type="transmembrane region" description="Helical" evidence="8">
    <location>
        <begin position="170"/>
        <end position="193"/>
    </location>
</feature>
<evidence type="ECO:0000256" key="5">
    <source>
        <dbReference type="ARBA" id="ARBA00022989"/>
    </source>
</evidence>
<feature type="transmembrane region" description="Helical" evidence="8">
    <location>
        <begin position="226"/>
        <end position="248"/>
    </location>
</feature>
<dbReference type="Gene3D" id="1.20.144.10">
    <property type="entry name" value="Phosphatidic acid phosphatase type 2/haloperoxidase"/>
    <property type="match status" value="1"/>
</dbReference>
<evidence type="ECO:0000256" key="4">
    <source>
        <dbReference type="ARBA" id="ARBA00022824"/>
    </source>
</evidence>
<evidence type="ECO:0000256" key="6">
    <source>
        <dbReference type="ARBA" id="ARBA00023136"/>
    </source>
</evidence>
<dbReference type="SMART" id="SM00014">
    <property type="entry name" value="acidPPc"/>
    <property type="match status" value="1"/>
</dbReference>
<reference evidence="10" key="1">
    <citation type="submission" date="2020-06" db="EMBL/GenBank/DDBJ databases">
        <authorList>
            <person name="Li T."/>
            <person name="Hu X."/>
            <person name="Zhang T."/>
            <person name="Song X."/>
            <person name="Zhang H."/>
            <person name="Dai N."/>
            <person name="Sheng W."/>
            <person name="Hou X."/>
            <person name="Wei L."/>
        </authorList>
    </citation>
    <scope>NUCLEOTIDE SEQUENCE</scope>
    <source>
        <strain evidence="10">3651</strain>
        <tissue evidence="10">Leaf</tissue>
    </source>
</reference>
<gene>
    <name evidence="10" type="ORF">Salat_2955400</name>
</gene>
<evidence type="ECO:0000256" key="8">
    <source>
        <dbReference type="SAM" id="Phobius"/>
    </source>
</evidence>
<evidence type="ECO:0000313" key="11">
    <source>
        <dbReference type="Proteomes" id="UP001293254"/>
    </source>
</evidence>
<dbReference type="Pfam" id="PF01569">
    <property type="entry name" value="PAP2"/>
    <property type="match status" value="1"/>
</dbReference>
<feature type="transmembrane region" description="Helical" evidence="8">
    <location>
        <begin position="6"/>
        <end position="26"/>
    </location>
</feature>
<name>A0AAE1XKF5_9LAMI</name>
<proteinExistence type="inferred from homology"/>
<feature type="transmembrane region" description="Helical" evidence="8">
    <location>
        <begin position="63"/>
        <end position="86"/>
    </location>
</feature>
<comment type="similarity">
    <text evidence="7">Belongs to the type 2 lipid phosphate phosphatase family.</text>
</comment>
<comment type="subcellular location">
    <subcellularLocation>
        <location evidence="1">Endoplasmic reticulum membrane</location>
        <topology evidence="1">Multi-pass membrane protein</topology>
    </subcellularLocation>
</comment>
<evidence type="ECO:0000256" key="3">
    <source>
        <dbReference type="ARBA" id="ARBA00022801"/>
    </source>
</evidence>
<dbReference type="SUPFAM" id="SSF48317">
    <property type="entry name" value="Acid phosphatase/Vanadium-dependent haloperoxidase"/>
    <property type="match status" value="1"/>
</dbReference>
<dbReference type="PANTHER" id="PTHR14969:SF28">
    <property type="entry name" value="DIHYDROSPHINGOSINE 1-PHOSPHATE PHOSPHATASE LCB3-RELATED"/>
    <property type="match status" value="1"/>
</dbReference>
<evidence type="ECO:0000256" key="7">
    <source>
        <dbReference type="ARBA" id="ARBA00038324"/>
    </source>
</evidence>
<evidence type="ECO:0000256" key="1">
    <source>
        <dbReference type="ARBA" id="ARBA00004477"/>
    </source>
</evidence>
<sequence length="407" mass="45282">MESTTGWQINFLCGIAFWILISSKLNVTQKLRSLTQPWVYHSVISGTPIILNIQKYQHRHLDAFFSLLSCVVSVPFYTAFLPLLFWTGHCKLARQMTLLMAFCDYTGNCIKDVVSAPRPSCPPVRRVTATKDEEDNAMEYGLPSSHTLNTVCLSGYLLHYILSYTGNNDAFAEIIGITMVSLVVGLIGLGRIYLGMHSLIDIIGGLALGLGILTVWLYVSEYIDNFIVYGQNVISFWAALCFLLLFAYPTPEFPTPSFEYHTAFNGVALGIVIGIHQTFQQFHHEDVARVFSPHLTIPAFVGRLLLGIPTILMVKFCTKALAKWILPILANTLGIPIRSTSYIPALKGMAADKKSHEIKQSGYIQKLLFFSNQTSFDVDTGIRLLQYAGLAWSVVDLVPSVFSHLGL</sequence>
<protein>
    <submittedName>
        <fullName evidence="10">Lipid phosphate phosphatase delta</fullName>
    </submittedName>
</protein>
<reference evidence="10" key="2">
    <citation type="journal article" date="2024" name="Plant">
        <title>Genomic evolution and insights into agronomic trait innovations of Sesamum species.</title>
        <authorList>
            <person name="Miao H."/>
            <person name="Wang L."/>
            <person name="Qu L."/>
            <person name="Liu H."/>
            <person name="Sun Y."/>
            <person name="Le M."/>
            <person name="Wang Q."/>
            <person name="Wei S."/>
            <person name="Zheng Y."/>
            <person name="Lin W."/>
            <person name="Duan Y."/>
            <person name="Cao H."/>
            <person name="Xiong S."/>
            <person name="Wang X."/>
            <person name="Wei L."/>
            <person name="Li C."/>
            <person name="Ma Q."/>
            <person name="Ju M."/>
            <person name="Zhao R."/>
            <person name="Li G."/>
            <person name="Mu C."/>
            <person name="Tian Q."/>
            <person name="Mei H."/>
            <person name="Zhang T."/>
            <person name="Gao T."/>
            <person name="Zhang H."/>
        </authorList>
    </citation>
    <scope>NUCLEOTIDE SEQUENCE</scope>
    <source>
        <strain evidence="10">3651</strain>
    </source>
</reference>
<dbReference type="EMBL" id="JACGWO010000013">
    <property type="protein sequence ID" value="KAK4413082.1"/>
    <property type="molecule type" value="Genomic_DNA"/>
</dbReference>
<accession>A0AAE1XKF5</accession>
<evidence type="ECO:0000313" key="10">
    <source>
        <dbReference type="EMBL" id="KAK4413082.1"/>
    </source>
</evidence>
<dbReference type="AlphaFoldDB" id="A0AAE1XKF5"/>
<dbReference type="InterPro" id="IPR036938">
    <property type="entry name" value="PAP2/HPO_sf"/>
</dbReference>
<feature type="transmembrane region" description="Helical" evidence="8">
    <location>
        <begin position="199"/>
        <end position="219"/>
    </location>
</feature>
<evidence type="ECO:0000259" key="9">
    <source>
        <dbReference type="SMART" id="SM00014"/>
    </source>
</evidence>
<keyword evidence="4" id="KW-0256">Endoplasmic reticulum</keyword>
<dbReference type="InterPro" id="IPR000326">
    <property type="entry name" value="PAP2/HPO"/>
</dbReference>
<keyword evidence="2 8" id="KW-0812">Transmembrane</keyword>
<dbReference type="Proteomes" id="UP001293254">
    <property type="component" value="Unassembled WGS sequence"/>
</dbReference>
<keyword evidence="11" id="KW-1185">Reference proteome</keyword>